<dbReference type="Proteomes" id="UP000192356">
    <property type="component" value="Unassembled WGS sequence"/>
</dbReference>
<dbReference type="VEuPathDB" id="MicrosporidiaDB:A0H76_679"/>
<organism evidence="1 2">
    <name type="scientific">Hepatospora eriocheir</name>
    <dbReference type="NCBI Taxonomy" id="1081669"/>
    <lineage>
        <taxon>Eukaryota</taxon>
        <taxon>Fungi</taxon>
        <taxon>Fungi incertae sedis</taxon>
        <taxon>Microsporidia</taxon>
        <taxon>Hepatosporidae</taxon>
        <taxon>Hepatospora</taxon>
    </lineage>
</organism>
<sequence length="136" mass="16533">MIFYYNEKLNLFLERLLKIKKELSRRENILNVILSYFNIDLKKFMESEKNLNTILYEIVDVLNLFEKCLYLLNHGEYNLRDTKRSVKNIIPEIKKKISFYTFYKNDTVLEMLNEVEEKLKDFLKKILILITLLIIN</sequence>
<protein>
    <submittedName>
        <fullName evidence="1">Uncharacterized protein</fullName>
    </submittedName>
</protein>
<keyword evidence="2" id="KW-1185">Reference proteome</keyword>
<dbReference type="EMBL" id="LVKB01000102">
    <property type="protein sequence ID" value="ORD96307.1"/>
    <property type="molecule type" value="Genomic_DNA"/>
</dbReference>
<reference evidence="1 2" key="1">
    <citation type="journal article" date="2017" name="Environ. Microbiol.">
        <title>Decay of the glycolytic pathway and adaptation to intranuclear parasitism within Enterocytozoonidae microsporidia.</title>
        <authorList>
            <person name="Wiredu Boakye D."/>
            <person name="Jaroenlak P."/>
            <person name="Prachumwat A."/>
            <person name="Williams T.A."/>
            <person name="Bateman K.S."/>
            <person name="Itsathitphaisarn O."/>
            <person name="Sritunyalucksana K."/>
            <person name="Paszkiewicz K.H."/>
            <person name="Moore K.A."/>
            <person name="Stentiford G.D."/>
            <person name="Williams B.A."/>
        </authorList>
    </citation>
    <scope>NUCLEOTIDE SEQUENCE [LARGE SCALE GENOMIC DNA]</scope>
    <source>
        <strain evidence="1 2">GB1</strain>
    </source>
</reference>
<evidence type="ECO:0000313" key="2">
    <source>
        <dbReference type="Proteomes" id="UP000192356"/>
    </source>
</evidence>
<proteinExistence type="predicted"/>
<comment type="caution">
    <text evidence="1">The sequence shown here is derived from an EMBL/GenBank/DDBJ whole genome shotgun (WGS) entry which is preliminary data.</text>
</comment>
<name>A0A1X0Q966_9MICR</name>
<dbReference type="AlphaFoldDB" id="A0A1X0Q966"/>
<accession>A0A1X0Q966</accession>
<gene>
    <name evidence="1" type="ORF">HERIO_1755</name>
</gene>
<dbReference type="VEuPathDB" id="MicrosporidiaDB:HERIO_1755"/>
<evidence type="ECO:0000313" key="1">
    <source>
        <dbReference type="EMBL" id="ORD96307.1"/>
    </source>
</evidence>